<name>A0ABY4LYH8_9ACTN</name>
<gene>
    <name evidence="1" type="ORF">K9S39_00285</name>
</gene>
<dbReference type="Proteomes" id="UP000830115">
    <property type="component" value="Chromosome"/>
</dbReference>
<dbReference type="EMBL" id="CP086322">
    <property type="protein sequence ID" value="UQA90549.1"/>
    <property type="molecule type" value="Genomic_DNA"/>
</dbReference>
<evidence type="ECO:0008006" key="3">
    <source>
        <dbReference type="Google" id="ProtNLM"/>
    </source>
</evidence>
<keyword evidence="2" id="KW-1185">Reference proteome</keyword>
<proteinExistence type="predicted"/>
<organism evidence="1 2">
    <name type="scientific">Streptomyces halobius</name>
    <dbReference type="NCBI Taxonomy" id="2879846"/>
    <lineage>
        <taxon>Bacteria</taxon>
        <taxon>Bacillati</taxon>
        <taxon>Actinomycetota</taxon>
        <taxon>Actinomycetes</taxon>
        <taxon>Kitasatosporales</taxon>
        <taxon>Streptomycetaceae</taxon>
        <taxon>Streptomyces</taxon>
    </lineage>
</organism>
<dbReference type="RefSeq" id="WP_248861290.1">
    <property type="nucleotide sequence ID" value="NZ_CP086322.1"/>
</dbReference>
<accession>A0ABY4LYH8</accession>
<evidence type="ECO:0000313" key="1">
    <source>
        <dbReference type="EMBL" id="UQA90549.1"/>
    </source>
</evidence>
<protein>
    <recommendedName>
        <fullName evidence="3">Transcriptional regulator</fullName>
    </recommendedName>
</protein>
<evidence type="ECO:0000313" key="2">
    <source>
        <dbReference type="Proteomes" id="UP000830115"/>
    </source>
</evidence>
<sequence length="182" mass="19698">MGADGPDALAEITAQVHFGHEALFAITHAHALAKTGQCRRALADIDRAHTAGDEVGVPFRVWGPPAATVHSRTAKVFETVGDRRNTARQYAIAAASRPGATYARIIALDLVAQAEQQAKQGSIQQACTTWDRGIDTMAGVKSTRTLKAIRSLRSDLRPYRARGVRCATELDERARVFLAHQS</sequence>
<reference evidence="1" key="1">
    <citation type="submission" date="2021-10" db="EMBL/GenBank/DDBJ databases">
        <title>Streptomyces nigrumlapis sp.nov.,an antimicrobial producing actinobacterium isolated from Black Gobi rocks.</title>
        <authorList>
            <person name="Wen Y."/>
            <person name="Zhang W."/>
            <person name="Liu X.G."/>
        </authorList>
    </citation>
    <scope>NUCLEOTIDE SEQUENCE</scope>
    <source>
        <strain evidence="1">ST13-2-2</strain>
    </source>
</reference>